<dbReference type="PANTHER" id="PTHR10903">
    <property type="entry name" value="GTPASE, IMAP FAMILY MEMBER-RELATED"/>
    <property type="match status" value="1"/>
</dbReference>
<comment type="similarity">
    <text evidence="1">Belongs to the TRAFAC class TrmE-Era-EngA-EngB-Septin-like GTPase superfamily. AIG1/Toc34/Toc159-like paraseptin GTPase family. IAN subfamily.</text>
</comment>
<evidence type="ECO:0000313" key="6">
    <source>
        <dbReference type="Proteomes" id="UP000314983"/>
    </source>
</evidence>
<dbReference type="Gene3D" id="3.40.50.300">
    <property type="entry name" value="P-loop containing nucleotide triphosphate hydrolases"/>
    <property type="match status" value="1"/>
</dbReference>
<dbReference type="PANTHER" id="PTHR10903:SF170">
    <property type="entry name" value="GTPASE IMAP FAMILY MEMBER 7"/>
    <property type="match status" value="1"/>
</dbReference>
<feature type="domain" description="AIG1-type G" evidence="4">
    <location>
        <begin position="13"/>
        <end position="211"/>
    </location>
</feature>
<reference evidence="5" key="2">
    <citation type="submission" date="2025-08" db="UniProtKB">
        <authorList>
            <consortium name="Ensembl"/>
        </authorList>
    </citation>
    <scope>IDENTIFICATION</scope>
</reference>
<name>A0AAY5EUR0_ELEEL</name>
<dbReference type="Proteomes" id="UP000314983">
    <property type="component" value="Chromosome 11"/>
</dbReference>
<keyword evidence="3" id="KW-0342">GTP-binding</keyword>
<evidence type="ECO:0000256" key="1">
    <source>
        <dbReference type="ARBA" id="ARBA00008535"/>
    </source>
</evidence>
<dbReference type="SUPFAM" id="SSF52540">
    <property type="entry name" value="P-loop containing nucleoside triphosphate hydrolases"/>
    <property type="match status" value="1"/>
</dbReference>
<dbReference type="FunFam" id="3.40.50.300:FF:000366">
    <property type="entry name" value="GTPase, IMAP family member 2"/>
    <property type="match status" value="1"/>
</dbReference>
<keyword evidence="2" id="KW-0547">Nucleotide-binding</keyword>
<dbReference type="GO" id="GO:0005525">
    <property type="term" value="F:GTP binding"/>
    <property type="evidence" value="ECO:0007669"/>
    <property type="project" value="UniProtKB-KW"/>
</dbReference>
<dbReference type="Pfam" id="PF04548">
    <property type="entry name" value="AIG1"/>
    <property type="match status" value="1"/>
</dbReference>
<proteinExistence type="inferred from homology"/>
<evidence type="ECO:0000259" key="4">
    <source>
        <dbReference type="PROSITE" id="PS51720"/>
    </source>
</evidence>
<protein>
    <recommendedName>
        <fullName evidence="4">AIG1-type G domain-containing protein</fullName>
    </recommendedName>
</protein>
<dbReference type="AlphaFoldDB" id="A0AAY5EUR0"/>
<dbReference type="InterPro" id="IPR045058">
    <property type="entry name" value="GIMA/IAN/Toc"/>
</dbReference>
<evidence type="ECO:0000313" key="5">
    <source>
        <dbReference type="Ensembl" id="ENSEEEP00000060432.1"/>
    </source>
</evidence>
<reference evidence="5 6" key="1">
    <citation type="submission" date="2020-05" db="EMBL/GenBank/DDBJ databases">
        <title>Electrophorus electricus (electric eel) genome, fEleEle1, primary haplotype.</title>
        <authorList>
            <person name="Myers G."/>
            <person name="Meyer A."/>
            <person name="Fedrigo O."/>
            <person name="Formenti G."/>
            <person name="Rhie A."/>
            <person name="Tracey A."/>
            <person name="Sims Y."/>
            <person name="Jarvis E.D."/>
        </authorList>
    </citation>
    <scope>NUCLEOTIDE SEQUENCE [LARGE SCALE GENOMIC DNA]</scope>
</reference>
<sequence length="263" mass="29739">MSLVAVYEQQSPYEEIRIVLLGKTGVGKSAAGNTLLGEEAFESKISASSVTQDCWKVTRKVNGKKVAIIDTPGLFDPSLILEEAVNRIKLCVPLSAPGPHAFLLVVQPGRFTQEDRQAVEIFLKIFGEGARNYSVVLFTHGDKLGKKNIQEFVSECPDLVRVLKQINNQHHVFNNESKEATQVDELLKKISLMVARNGGRWYTNQMLEMAERAIEEETRRLLKEREDQSGRLRESLRQEALLEAQKDLLYLSPLRFFVSTCLY</sequence>
<reference evidence="5" key="3">
    <citation type="submission" date="2025-09" db="UniProtKB">
        <authorList>
            <consortium name="Ensembl"/>
        </authorList>
    </citation>
    <scope>IDENTIFICATION</scope>
</reference>
<keyword evidence="6" id="KW-1185">Reference proteome</keyword>
<dbReference type="PROSITE" id="PS51720">
    <property type="entry name" value="G_AIG1"/>
    <property type="match status" value="1"/>
</dbReference>
<dbReference type="Ensembl" id="ENSEEET00000064618.1">
    <property type="protein sequence ID" value="ENSEEEP00000060432.1"/>
    <property type="gene ID" value="ENSEEEG00000027843.1"/>
</dbReference>
<dbReference type="InterPro" id="IPR027417">
    <property type="entry name" value="P-loop_NTPase"/>
</dbReference>
<evidence type="ECO:0000256" key="2">
    <source>
        <dbReference type="ARBA" id="ARBA00022741"/>
    </source>
</evidence>
<accession>A0AAY5EUR0</accession>
<dbReference type="InterPro" id="IPR006703">
    <property type="entry name" value="G_AIG1"/>
</dbReference>
<dbReference type="GeneTree" id="ENSGT01120000271858"/>
<organism evidence="5 6">
    <name type="scientific">Electrophorus electricus</name>
    <name type="common">Electric eel</name>
    <name type="synonym">Gymnotus electricus</name>
    <dbReference type="NCBI Taxonomy" id="8005"/>
    <lineage>
        <taxon>Eukaryota</taxon>
        <taxon>Metazoa</taxon>
        <taxon>Chordata</taxon>
        <taxon>Craniata</taxon>
        <taxon>Vertebrata</taxon>
        <taxon>Euteleostomi</taxon>
        <taxon>Actinopterygii</taxon>
        <taxon>Neopterygii</taxon>
        <taxon>Teleostei</taxon>
        <taxon>Ostariophysi</taxon>
        <taxon>Gymnotiformes</taxon>
        <taxon>Gymnotoidei</taxon>
        <taxon>Gymnotidae</taxon>
        <taxon>Electrophorus</taxon>
    </lineage>
</organism>
<evidence type="ECO:0000256" key="3">
    <source>
        <dbReference type="ARBA" id="ARBA00023134"/>
    </source>
</evidence>
<dbReference type="CDD" id="cd01852">
    <property type="entry name" value="AIG1"/>
    <property type="match status" value="1"/>
</dbReference>